<comment type="caution">
    <text evidence="5">The sequence shown here is derived from an EMBL/GenBank/DDBJ whole genome shotgun (WGS) entry which is preliminary data.</text>
</comment>
<dbReference type="InterPro" id="IPR001548">
    <property type="entry name" value="Peptidase_M2"/>
</dbReference>
<evidence type="ECO:0000256" key="1">
    <source>
        <dbReference type="ARBA" id="ARBA00008139"/>
    </source>
</evidence>
<dbReference type="OrthoDB" id="10029630at2759"/>
<dbReference type="PANTHER" id="PTHR10514:SF27">
    <property type="entry name" value="ANGIOTENSIN-CONVERTING ENZYME"/>
    <property type="match status" value="1"/>
</dbReference>
<keyword evidence="4" id="KW-0325">Glycoprotein</keyword>
<dbReference type="SUPFAM" id="SSF55486">
    <property type="entry name" value="Metalloproteases ('zincins'), catalytic domain"/>
    <property type="match status" value="1"/>
</dbReference>
<dbReference type="PROSITE" id="PS52011">
    <property type="entry name" value="PEPTIDASE_M2"/>
    <property type="match status" value="1"/>
</dbReference>
<dbReference type="AlphaFoldDB" id="A0A8H7ZSN7"/>
<evidence type="ECO:0000313" key="5">
    <source>
        <dbReference type="EMBL" id="KAG5458801.1"/>
    </source>
</evidence>
<gene>
    <name evidence="5" type="ORF">BJ554DRAFT_907</name>
</gene>
<comment type="similarity">
    <text evidence="1">Belongs to the peptidase M2 family.</text>
</comment>
<dbReference type="PANTHER" id="PTHR10514">
    <property type="entry name" value="ANGIOTENSIN-CONVERTING ENZYME"/>
    <property type="match status" value="1"/>
</dbReference>
<dbReference type="EMBL" id="JAEFCI010007882">
    <property type="protein sequence ID" value="KAG5458801.1"/>
    <property type="molecule type" value="Genomic_DNA"/>
</dbReference>
<sequence>MIPGHLLGNMWAQGWGPIYDVVAPYPEIPGVDVTDELQKQGYDAVRMHKLAEDIGFDPLPESFWKK</sequence>
<dbReference type="GO" id="GO:0008241">
    <property type="term" value="F:peptidyl-dipeptidase activity"/>
    <property type="evidence" value="ECO:0007669"/>
    <property type="project" value="InterPro"/>
</dbReference>
<evidence type="ECO:0000256" key="3">
    <source>
        <dbReference type="ARBA" id="ARBA00023157"/>
    </source>
</evidence>
<evidence type="ECO:0000256" key="4">
    <source>
        <dbReference type="ARBA" id="ARBA00023180"/>
    </source>
</evidence>
<keyword evidence="6" id="KW-1185">Reference proteome</keyword>
<keyword evidence="2" id="KW-0732">Signal</keyword>
<reference evidence="5 6" key="1">
    <citation type="journal article" name="Sci. Rep.">
        <title>Genome-scale phylogenetic analyses confirm Olpidium as the closest living zoosporic fungus to the non-flagellated, terrestrial fungi.</title>
        <authorList>
            <person name="Chang Y."/>
            <person name="Rochon D."/>
            <person name="Sekimoto S."/>
            <person name="Wang Y."/>
            <person name="Chovatia M."/>
            <person name="Sandor L."/>
            <person name="Salamov A."/>
            <person name="Grigoriev I.V."/>
            <person name="Stajich J.E."/>
            <person name="Spatafora J.W."/>
        </authorList>
    </citation>
    <scope>NUCLEOTIDE SEQUENCE [LARGE SCALE GENOMIC DNA]</scope>
    <source>
        <strain evidence="5">S191</strain>
    </source>
</reference>
<organism evidence="5 6">
    <name type="scientific">Olpidium bornovanus</name>
    <dbReference type="NCBI Taxonomy" id="278681"/>
    <lineage>
        <taxon>Eukaryota</taxon>
        <taxon>Fungi</taxon>
        <taxon>Fungi incertae sedis</taxon>
        <taxon>Olpidiomycota</taxon>
        <taxon>Olpidiomycotina</taxon>
        <taxon>Olpidiomycetes</taxon>
        <taxon>Olpidiales</taxon>
        <taxon>Olpidiaceae</taxon>
        <taxon>Olpidium</taxon>
    </lineage>
</organism>
<evidence type="ECO:0000313" key="6">
    <source>
        <dbReference type="Proteomes" id="UP000673691"/>
    </source>
</evidence>
<dbReference type="GO" id="GO:0008237">
    <property type="term" value="F:metallopeptidase activity"/>
    <property type="evidence" value="ECO:0007669"/>
    <property type="project" value="InterPro"/>
</dbReference>
<dbReference type="Proteomes" id="UP000673691">
    <property type="component" value="Unassembled WGS sequence"/>
</dbReference>
<protein>
    <submittedName>
        <fullName evidence="5">Uncharacterized protein</fullName>
    </submittedName>
</protein>
<dbReference type="Pfam" id="PF01401">
    <property type="entry name" value="Peptidase_M2"/>
    <property type="match status" value="1"/>
</dbReference>
<name>A0A8H7ZSN7_9FUNG</name>
<evidence type="ECO:0000256" key="2">
    <source>
        <dbReference type="ARBA" id="ARBA00022729"/>
    </source>
</evidence>
<accession>A0A8H7ZSN7</accession>
<proteinExistence type="inferred from homology"/>
<keyword evidence="3" id="KW-1015">Disulfide bond</keyword>
<dbReference type="GO" id="GO:0016020">
    <property type="term" value="C:membrane"/>
    <property type="evidence" value="ECO:0007669"/>
    <property type="project" value="InterPro"/>
</dbReference>
<dbReference type="GO" id="GO:0006508">
    <property type="term" value="P:proteolysis"/>
    <property type="evidence" value="ECO:0007669"/>
    <property type="project" value="InterPro"/>
</dbReference>